<name>A0A9P5UBV3_9AGAR</name>
<gene>
    <name evidence="1" type="ORF">BDP27DRAFT_302673</name>
</gene>
<comment type="caution">
    <text evidence="1">The sequence shown here is derived from an EMBL/GenBank/DDBJ whole genome shotgun (WGS) entry which is preliminary data.</text>
</comment>
<sequence>MRISIRIHASVRHFSTMTVLLPFELHELIIDHLRFSFPELKVCSLVCKSWLPRCRKHLFRVVRIGPRSRVDPNLYEHGQPTFFSLLPDTLSCVRGLRLSYPFGPGYSSTSVYVAAHSRLIVSSLAPSAFPFKHLRLLHVNWRHHCGIGGITAFDIMLQQIDCLEHLIIEGHWNFNIREDILRSVAVHAPNLKTLCLSKLQWFPLFNPPIIDDMLSRWNARFCEKCIPPLRLQRLCLKNLVKNSADLVKVVVLPSPCLDLSDLRYLAMPASSLLGALDKGRFPYLCTEVTHLAIINVDTPAFRLHAHSFPKISHLQLFIREDWILLQFLQNIREDVTCISRLIHVHMNFGSNSREQLADSNSNFSDDLLKQHSDVLSDAGDLILLELIQQTSMRVSMHFAQADSSDTHRKCIQKVFPRSFATGRLDWVDRKSLEWWSDYE</sequence>
<accession>A0A9P5UBV3</accession>
<proteinExistence type="predicted"/>
<dbReference type="OrthoDB" id="2788229at2759"/>
<organism evidence="1 2">
    <name type="scientific">Rhodocollybia butyracea</name>
    <dbReference type="NCBI Taxonomy" id="206335"/>
    <lineage>
        <taxon>Eukaryota</taxon>
        <taxon>Fungi</taxon>
        <taxon>Dikarya</taxon>
        <taxon>Basidiomycota</taxon>
        <taxon>Agaricomycotina</taxon>
        <taxon>Agaricomycetes</taxon>
        <taxon>Agaricomycetidae</taxon>
        <taxon>Agaricales</taxon>
        <taxon>Marasmiineae</taxon>
        <taxon>Omphalotaceae</taxon>
        <taxon>Rhodocollybia</taxon>
    </lineage>
</organism>
<protein>
    <recommendedName>
        <fullName evidence="3">F-box domain-containing protein</fullName>
    </recommendedName>
</protein>
<evidence type="ECO:0000313" key="2">
    <source>
        <dbReference type="Proteomes" id="UP000772434"/>
    </source>
</evidence>
<reference evidence="1" key="1">
    <citation type="submission" date="2020-11" db="EMBL/GenBank/DDBJ databases">
        <authorList>
            <consortium name="DOE Joint Genome Institute"/>
            <person name="Ahrendt S."/>
            <person name="Riley R."/>
            <person name="Andreopoulos W."/>
            <person name="Labutti K."/>
            <person name="Pangilinan J."/>
            <person name="Ruiz-Duenas F.J."/>
            <person name="Barrasa J.M."/>
            <person name="Sanchez-Garcia M."/>
            <person name="Camarero S."/>
            <person name="Miyauchi S."/>
            <person name="Serrano A."/>
            <person name="Linde D."/>
            <person name="Babiker R."/>
            <person name="Drula E."/>
            <person name="Ayuso-Fernandez I."/>
            <person name="Pacheco R."/>
            <person name="Padilla G."/>
            <person name="Ferreira P."/>
            <person name="Barriuso J."/>
            <person name="Kellner H."/>
            <person name="Castanera R."/>
            <person name="Alfaro M."/>
            <person name="Ramirez L."/>
            <person name="Pisabarro A.G."/>
            <person name="Kuo A."/>
            <person name="Tritt A."/>
            <person name="Lipzen A."/>
            <person name="He G."/>
            <person name="Yan M."/>
            <person name="Ng V."/>
            <person name="Cullen D."/>
            <person name="Martin F."/>
            <person name="Rosso M.-N."/>
            <person name="Henrissat B."/>
            <person name="Hibbett D."/>
            <person name="Martinez A.T."/>
            <person name="Grigoriev I.V."/>
        </authorList>
    </citation>
    <scope>NUCLEOTIDE SEQUENCE</scope>
    <source>
        <strain evidence="1">AH 40177</strain>
    </source>
</reference>
<dbReference type="EMBL" id="JADNRY010000018">
    <property type="protein sequence ID" value="KAF9073456.1"/>
    <property type="molecule type" value="Genomic_DNA"/>
</dbReference>
<evidence type="ECO:0000313" key="1">
    <source>
        <dbReference type="EMBL" id="KAF9073456.1"/>
    </source>
</evidence>
<dbReference type="AlphaFoldDB" id="A0A9P5UBV3"/>
<keyword evidence="2" id="KW-1185">Reference proteome</keyword>
<evidence type="ECO:0008006" key="3">
    <source>
        <dbReference type="Google" id="ProtNLM"/>
    </source>
</evidence>
<dbReference type="Proteomes" id="UP000772434">
    <property type="component" value="Unassembled WGS sequence"/>
</dbReference>